<dbReference type="RefSeq" id="WP_252082251.1">
    <property type="nucleotide sequence ID" value="NZ_CP092418.1"/>
</dbReference>
<dbReference type="CDD" id="cd07199">
    <property type="entry name" value="Pat17_PNPLA8_PNPLA9_like"/>
    <property type="match status" value="1"/>
</dbReference>
<gene>
    <name evidence="5" type="ORF">MJO52_13730</name>
</gene>
<dbReference type="Proteomes" id="UP001055658">
    <property type="component" value="Chromosome"/>
</dbReference>
<evidence type="ECO:0000313" key="6">
    <source>
        <dbReference type="Proteomes" id="UP001055658"/>
    </source>
</evidence>
<keyword evidence="6" id="KW-1185">Reference proteome</keyword>
<evidence type="ECO:0000256" key="3">
    <source>
        <dbReference type="PROSITE-ProRule" id="PRU01161"/>
    </source>
</evidence>
<evidence type="ECO:0000313" key="5">
    <source>
        <dbReference type="EMBL" id="USD20137.1"/>
    </source>
</evidence>
<dbReference type="InterPro" id="IPR002641">
    <property type="entry name" value="PNPLA_dom"/>
</dbReference>
<feature type="domain" description="PNPLA" evidence="4">
    <location>
        <begin position="58"/>
        <end position="259"/>
    </location>
</feature>
<name>A0ABY4V796_9GAMM</name>
<proteinExistence type="inferred from homology"/>
<protein>
    <submittedName>
        <fullName evidence="5">Patatin-like phospholipase family protein</fullName>
    </submittedName>
</protein>
<feature type="short sequence motif" description="GXSXG" evidence="3">
    <location>
        <begin position="94"/>
        <end position="98"/>
    </location>
</feature>
<accession>A0ABY4V796</accession>
<dbReference type="PANTHER" id="PTHR32176:SF92">
    <property type="entry name" value="XYLOSE ISOMERASE"/>
    <property type="match status" value="1"/>
</dbReference>
<dbReference type="PROSITE" id="PS51635">
    <property type="entry name" value="PNPLA"/>
    <property type="match status" value="1"/>
</dbReference>
<sequence>MLKRAILALLCILVIYIVAAYVYNKHFTQSATFKSSPSEPERSESLDYLKEKDTIKILIVDGGGVRGLIPLYVLNYIENKLNKPISEVFDVYSGVSSGAIVASGINIPEKFIPKNYTGHDSATEYLIQLYKEESDYLFSSPWYHDLLTGWGLFSPSFMGERLHRVLENHYTKSLSFTDLNNFVLIPALDIHSGEIHLFKNRGDAIKQLPTDSLYQLITAAVSAETAFPPVVFKTPEQTRVHRYFADAGLAMNNPTSLVLLDILKEFPNKNYYVLILGAGSPPLASSEVDYSELKNWGRIRWIRDAFSNIQRYMDLQQLYALDLAQHFSDSDRLEYDYLNIEIADPFVDIFDYDSLHHLKIYADRLIEENQQDIQRIIERLSQPDGTSSQ</sequence>
<reference evidence="5" key="1">
    <citation type="submission" date="2022-02" db="EMBL/GenBank/DDBJ databases">
        <title>Coral-associated bacteria.</title>
        <authorList>
            <person name="Tang K."/>
            <person name="Wang X."/>
        </authorList>
    </citation>
    <scope>NUCLEOTIDE SEQUENCE</scope>
    <source>
        <strain evidence="5">SCSIO 43006</strain>
    </source>
</reference>
<dbReference type="SUPFAM" id="SSF52151">
    <property type="entry name" value="FabD/lysophospholipase-like"/>
    <property type="match status" value="1"/>
</dbReference>
<evidence type="ECO:0000256" key="1">
    <source>
        <dbReference type="ARBA" id="ARBA00010240"/>
    </source>
</evidence>
<feature type="active site" description="Proton acceptor" evidence="3">
    <location>
        <position position="246"/>
    </location>
</feature>
<dbReference type="InterPro" id="IPR016035">
    <property type="entry name" value="Acyl_Trfase/lysoPLipase"/>
</dbReference>
<dbReference type="PANTHER" id="PTHR32176">
    <property type="entry name" value="XYLOSE ISOMERASE"/>
    <property type="match status" value="1"/>
</dbReference>
<keyword evidence="3" id="KW-0378">Hydrolase</keyword>
<dbReference type="Gene3D" id="3.40.1090.10">
    <property type="entry name" value="Cytosolic phospholipase A2 catalytic domain"/>
    <property type="match status" value="1"/>
</dbReference>
<feature type="short sequence motif" description="GXGXXG" evidence="3">
    <location>
        <begin position="62"/>
        <end position="67"/>
    </location>
</feature>
<organism evidence="5 6">
    <name type="scientific">Microbulbifer variabilis</name>
    <dbReference type="NCBI Taxonomy" id="266805"/>
    <lineage>
        <taxon>Bacteria</taxon>
        <taxon>Pseudomonadati</taxon>
        <taxon>Pseudomonadota</taxon>
        <taxon>Gammaproteobacteria</taxon>
        <taxon>Cellvibrionales</taxon>
        <taxon>Microbulbiferaceae</taxon>
        <taxon>Microbulbifer</taxon>
    </lineage>
</organism>
<evidence type="ECO:0000259" key="4">
    <source>
        <dbReference type="PROSITE" id="PS51635"/>
    </source>
</evidence>
<dbReference type="Pfam" id="PF01734">
    <property type="entry name" value="Patatin"/>
    <property type="match status" value="1"/>
</dbReference>
<dbReference type="EMBL" id="CP092418">
    <property type="protein sequence ID" value="USD20137.1"/>
    <property type="molecule type" value="Genomic_DNA"/>
</dbReference>
<feature type="active site" description="Nucleophile" evidence="3">
    <location>
        <position position="96"/>
    </location>
</feature>
<keyword evidence="2 3" id="KW-0443">Lipid metabolism</keyword>
<comment type="caution">
    <text evidence="3">Lacks conserved residue(s) required for the propagation of feature annotation.</text>
</comment>
<evidence type="ECO:0000256" key="2">
    <source>
        <dbReference type="ARBA" id="ARBA00023098"/>
    </source>
</evidence>
<comment type="similarity">
    <text evidence="1">Belongs to the patatin family.</text>
</comment>
<keyword evidence="3" id="KW-0442">Lipid degradation</keyword>